<evidence type="ECO:0000313" key="1">
    <source>
        <dbReference type="EMBL" id="KAL3868441.1"/>
    </source>
</evidence>
<name>A0ABD3W449_SINWO</name>
<protein>
    <submittedName>
        <fullName evidence="1">Uncharacterized protein</fullName>
    </submittedName>
</protein>
<proteinExistence type="predicted"/>
<feature type="non-terminal residue" evidence="1">
    <location>
        <position position="79"/>
    </location>
</feature>
<reference evidence="1 2" key="1">
    <citation type="submission" date="2024-11" db="EMBL/GenBank/DDBJ databases">
        <title>Chromosome-level genome assembly of the freshwater bivalve Anodonta woodiana.</title>
        <authorList>
            <person name="Chen X."/>
        </authorList>
    </citation>
    <scope>NUCLEOTIDE SEQUENCE [LARGE SCALE GENOMIC DNA]</scope>
    <source>
        <strain evidence="1">MN2024</strain>
        <tissue evidence="1">Gills</tissue>
    </source>
</reference>
<evidence type="ECO:0000313" key="2">
    <source>
        <dbReference type="Proteomes" id="UP001634394"/>
    </source>
</evidence>
<keyword evidence="2" id="KW-1185">Reference proteome</keyword>
<gene>
    <name evidence="1" type="ORF">ACJMK2_041248</name>
</gene>
<sequence length="79" mass="9368">MQRAITILAFWEGMNQNTQKKFLEGIKTECSPLIKYYDDDMTQDDDESIKLLTRQIKDDLDDLKANWEDKFGKDMEESK</sequence>
<dbReference type="EMBL" id="JBJQND010000008">
    <property type="protein sequence ID" value="KAL3868441.1"/>
    <property type="molecule type" value="Genomic_DNA"/>
</dbReference>
<accession>A0ABD3W449</accession>
<dbReference type="AlphaFoldDB" id="A0ABD3W449"/>
<dbReference type="Proteomes" id="UP001634394">
    <property type="component" value="Unassembled WGS sequence"/>
</dbReference>
<organism evidence="1 2">
    <name type="scientific">Sinanodonta woodiana</name>
    <name type="common">Chinese pond mussel</name>
    <name type="synonym">Anodonta woodiana</name>
    <dbReference type="NCBI Taxonomy" id="1069815"/>
    <lineage>
        <taxon>Eukaryota</taxon>
        <taxon>Metazoa</taxon>
        <taxon>Spiralia</taxon>
        <taxon>Lophotrochozoa</taxon>
        <taxon>Mollusca</taxon>
        <taxon>Bivalvia</taxon>
        <taxon>Autobranchia</taxon>
        <taxon>Heteroconchia</taxon>
        <taxon>Palaeoheterodonta</taxon>
        <taxon>Unionida</taxon>
        <taxon>Unionoidea</taxon>
        <taxon>Unionidae</taxon>
        <taxon>Unioninae</taxon>
        <taxon>Sinanodonta</taxon>
    </lineage>
</organism>
<comment type="caution">
    <text evidence="1">The sequence shown here is derived from an EMBL/GenBank/DDBJ whole genome shotgun (WGS) entry which is preliminary data.</text>
</comment>